<evidence type="ECO:0000256" key="4">
    <source>
        <dbReference type="ARBA" id="ARBA00023136"/>
    </source>
</evidence>
<dbReference type="PIRSF" id="PIRSF006060">
    <property type="entry name" value="AA_transporter"/>
    <property type="match status" value="1"/>
</dbReference>
<evidence type="ECO:0000256" key="3">
    <source>
        <dbReference type="ARBA" id="ARBA00022989"/>
    </source>
</evidence>
<keyword evidence="3 5" id="KW-1133">Transmembrane helix</keyword>
<feature type="transmembrane region" description="Helical" evidence="5">
    <location>
        <begin position="74"/>
        <end position="100"/>
    </location>
</feature>
<feature type="transmembrane region" description="Helical" evidence="5">
    <location>
        <begin position="240"/>
        <end position="262"/>
    </location>
</feature>
<dbReference type="Pfam" id="PF13520">
    <property type="entry name" value="AA_permease_2"/>
    <property type="match status" value="1"/>
</dbReference>
<gene>
    <name evidence="6" type="ORF">NUU61_000005</name>
</gene>
<evidence type="ECO:0000313" key="6">
    <source>
        <dbReference type="EMBL" id="KAJ5114246.1"/>
    </source>
</evidence>
<dbReference type="OrthoDB" id="5982228at2759"/>
<dbReference type="InterPro" id="IPR002293">
    <property type="entry name" value="AA/rel_permease1"/>
</dbReference>
<reference evidence="6" key="1">
    <citation type="submission" date="2022-11" db="EMBL/GenBank/DDBJ databases">
        <authorList>
            <person name="Petersen C."/>
        </authorList>
    </citation>
    <scope>NUCLEOTIDE SEQUENCE</scope>
    <source>
        <strain evidence="6">IBT 34128</strain>
    </source>
</reference>
<comment type="subcellular location">
    <subcellularLocation>
        <location evidence="1">Membrane</location>
        <topology evidence="1">Multi-pass membrane protein</topology>
    </subcellularLocation>
</comment>
<dbReference type="Proteomes" id="UP001141434">
    <property type="component" value="Unassembled WGS sequence"/>
</dbReference>
<dbReference type="AlphaFoldDB" id="A0A9W9G900"/>
<keyword evidence="2 5" id="KW-0812">Transmembrane</keyword>
<dbReference type="GO" id="GO:0016020">
    <property type="term" value="C:membrane"/>
    <property type="evidence" value="ECO:0007669"/>
    <property type="project" value="UniProtKB-SubCell"/>
</dbReference>
<dbReference type="EMBL" id="JAPMSZ010000001">
    <property type="protein sequence ID" value="KAJ5114246.1"/>
    <property type="molecule type" value="Genomic_DNA"/>
</dbReference>
<feature type="transmembrane region" description="Helical" evidence="5">
    <location>
        <begin position="42"/>
        <end position="62"/>
    </location>
</feature>
<protein>
    <submittedName>
        <fullName evidence="6">Amino acid/polyamine transporter I</fullName>
    </submittedName>
</protein>
<feature type="transmembrane region" description="Helical" evidence="5">
    <location>
        <begin position="469"/>
        <end position="490"/>
    </location>
</feature>
<organism evidence="6 7">
    <name type="scientific">Penicillium alfredii</name>
    <dbReference type="NCBI Taxonomy" id="1506179"/>
    <lineage>
        <taxon>Eukaryota</taxon>
        <taxon>Fungi</taxon>
        <taxon>Dikarya</taxon>
        <taxon>Ascomycota</taxon>
        <taxon>Pezizomycotina</taxon>
        <taxon>Eurotiomycetes</taxon>
        <taxon>Eurotiomycetidae</taxon>
        <taxon>Eurotiales</taxon>
        <taxon>Aspergillaceae</taxon>
        <taxon>Penicillium</taxon>
    </lineage>
</organism>
<dbReference type="RefSeq" id="XP_056515439.1">
    <property type="nucleotide sequence ID" value="XM_056650589.1"/>
</dbReference>
<feature type="transmembrane region" description="Helical" evidence="5">
    <location>
        <begin position="326"/>
        <end position="345"/>
    </location>
</feature>
<keyword evidence="7" id="KW-1185">Reference proteome</keyword>
<dbReference type="Gene3D" id="1.20.1740.10">
    <property type="entry name" value="Amino acid/polyamine transporter I"/>
    <property type="match status" value="1"/>
</dbReference>
<feature type="transmembrane region" description="Helical" evidence="5">
    <location>
        <begin position="121"/>
        <end position="154"/>
    </location>
</feature>
<dbReference type="InterPro" id="IPR050598">
    <property type="entry name" value="AminoAcid_Transporter"/>
</dbReference>
<dbReference type="PANTHER" id="PTHR11785">
    <property type="entry name" value="AMINO ACID TRANSPORTER"/>
    <property type="match status" value="1"/>
</dbReference>
<evidence type="ECO:0000256" key="2">
    <source>
        <dbReference type="ARBA" id="ARBA00022692"/>
    </source>
</evidence>
<evidence type="ECO:0000313" key="7">
    <source>
        <dbReference type="Proteomes" id="UP001141434"/>
    </source>
</evidence>
<comment type="caution">
    <text evidence="6">The sequence shown here is derived from an EMBL/GenBank/DDBJ whole genome shotgun (WGS) entry which is preliminary data.</text>
</comment>
<dbReference type="PANTHER" id="PTHR11785:SF382">
    <property type="entry name" value="LOW-AFFINITY METHIONINE PERMEASE"/>
    <property type="match status" value="1"/>
</dbReference>
<feature type="transmembrane region" description="Helical" evidence="5">
    <location>
        <begin position="274"/>
        <end position="297"/>
    </location>
</feature>
<sequence>MAHPDELDERKLPDEVQDSQPAVGVGELNFDEYTRGGLGRHMGVFSTIFLIVGRMVGTGIFSTPSSVTNSVGSVGAALLLWVLGLALAGAGLCVWLEFGCMMPRSGGEKVYLEAAWGRPKLLITVVFAVQAVALGFTGMGLAQGCIVFASNIWVAAGKEASEWDQRGVAIAVIVVITLLHTLVPKWGVRGMNVIGVYKIILLLFIVITGWVVLSGRASRIPDPHASFHNAFAGSATSSNLYATALFKVLNSFSGWSNAAYVLNEIKNPVRTLKIAAPIGLLLIGTLYLLANVAYYAAATPEEVAQSGVTVASYFMGKVFGESAKRALSVLIAISAFGNVMTVTFAQSRVNQELAKEGVIPFPEFWASNWPFGSPSSGLLLHFIPSFIIIVAIPFGDAYNFILDLEGYPASVINFLVVAGLFYLRWTASDIPRPFKVWWPVAFFFMVGQAFQLVAPFIRPPGGKGDTSLPYWLSSVVGIVVLVLGVIYWAAWQKILPAVGRYKLVPEHKVLSDGTTVVVYNREKLE</sequence>
<dbReference type="GeneID" id="81389757"/>
<feature type="transmembrane region" description="Helical" evidence="5">
    <location>
        <begin position="195"/>
        <end position="213"/>
    </location>
</feature>
<evidence type="ECO:0000256" key="5">
    <source>
        <dbReference type="SAM" id="Phobius"/>
    </source>
</evidence>
<feature type="transmembrane region" description="Helical" evidence="5">
    <location>
        <begin position="407"/>
        <end position="425"/>
    </location>
</feature>
<feature type="transmembrane region" description="Helical" evidence="5">
    <location>
        <begin position="378"/>
        <end position="401"/>
    </location>
</feature>
<keyword evidence="4 5" id="KW-0472">Membrane</keyword>
<dbReference type="FunFam" id="1.20.1740.10:FF:000025">
    <property type="entry name" value="High-affinity methionine permease"/>
    <property type="match status" value="1"/>
</dbReference>
<accession>A0A9W9G900</accession>
<feature type="transmembrane region" description="Helical" evidence="5">
    <location>
        <begin position="166"/>
        <end position="183"/>
    </location>
</feature>
<feature type="transmembrane region" description="Helical" evidence="5">
    <location>
        <begin position="437"/>
        <end position="457"/>
    </location>
</feature>
<reference evidence="6" key="2">
    <citation type="journal article" date="2023" name="IMA Fungus">
        <title>Comparative genomic study of the Penicillium genus elucidates a diverse pangenome and 15 lateral gene transfer events.</title>
        <authorList>
            <person name="Petersen C."/>
            <person name="Sorensen T."/>
            <person name="Nielsen M.R."/>
            <person name="Sondergaard T.E."/>
            <person name="Sorensen J.L."/>
            <person name="Fitzpatrick D.A."/>
            <person name="Frisvad J.C."/>
            <person name="Nielsen K.L."/>
        </authorList>
    </citation>
    <scope>NUCLEOTIDE SEQUENCE</scope>
    <source>
        <strain evidence="6">IBT 34128</strain>
    </source>
</reference>
<name>A0A9W9G900_9EURO</name>
<dbReference type="GO" id="GO:0015179">
    <property type="term" value="F:L-amino acid transmembrane transporter activity"/>
    <property type="evidence" value="ECO:0007669"/>
    <property type="project" value="TreeGrafter"/>
</dbReference>
<proteinExistence type="predicted"/>
<evidence type="ECO:0000256" key="1">
    <source>
        <dbReference type="ARBA" id="ARBA00004141"/>
    </source>
</evidence>